<keyword evidence="4 10" id="KW-0812">Transmembrane</keyword>
<organism evidence="12 13">
    <name type="scientific">Holothuria leucospilota</name>
    <name type="common">Black long sea cucumber</name>
    <name type="synonym">Mertensiothuria leucospilota</name>
    <dbReference type="NCBI Taxonomy" id="206669"/>
    <lineage>
        <taxon>Eukaryota</taxon>
        <taxon>Metazoa</taxon>
        <taxon>Echinodermata</taxon>
        <taxon>Eleutherozoa</taxon>
        <taxon>Echinozoa</taxon>
        <taxon>Holothuroidea</taxon>
        <taxon>Aspidochirotacea</taxon>
        <taxon>Aspidochirotida</taxon>
        <taxon>Holothuriidae</taxon>
        <taxon>Holothuria</taxon>
    </lineage>
</organism>
<evidence type="ECO:0000256" key="1">
    <source>
        <dbReference type="ARBA" id="ARBA00004448"/>
    </source>
</evidence>
<evidence type="ECO:0000256" key="6">
    <source>
        <dbReference type="ARBA" id="ARBA00022792"/>
    </source>
</evidence>
<comment type="similarity">
    <text evidence="2 11">Belongs to the mitochondrial carrier (TC 2.A.29) family.</text>
</comment>
<dbReference type="Pfam" id="PF00153">
    <property type="entry name" value="Mito_carr"/>
    <property type="match status" value="3"/>
</dbReference>
<evidence type="ECO:0000313" key="12">
    <source>
        <dbReference type="EMBL" id="KAJ8021202.1"/>
    </source>
</evidence>
<feature type="repeat" description="Solcar" evidence="10">
    <location>
        <begin position="7"/>
        <end position="112"/>
    </location>
</feature>
<comment type="subcellular location">
    <subcellularLocation>
        <location evidence="1">Mitochondrion inner membrane</location>
        <topology evidence="1">Multi-pass membrane protein</topology>
    </subcellularLocation>
</comment>
<name>A0A9Q0YE85_HOLLE</name>
<dbReference type="InterPro" id="IPR018108">
    <property type="entry name" value="MCP_transmembrane"/>
</dbReference>
<dbReference type="GO" id="GO:1990519">
    <property type="term" value="P:pyrimidine nucleotide import into mitochondrion"/>
    <property type="evidence" value="ECO:0007669"/>
    <property type="project" value="TreeGrafter"/>
</dbReference>
<sequence length="309" mass="34148">MFSQSISPQVIHLVAGGCGGTVGAVITCPLEVVKTRLQSSRASIKFLPTHTISPDGALTQVSRRSLSVIQSLRTICAEEGGTALFRGLGPNIVGIAPSRAIYFAAYANTKNFLNTKLEPESPSVHLLSAAVGGFTSSTCTNPLWLIKTRLQLEHKRGDRYANTWRAVKTVYRTEGIQGFYRGVTASYMGISETMIHFVIYEHIKKWLREQKAYNSDILTAKDFLTFMGAAATSKSIAATMAYPHEVARTRLREEGTKYRSFFQTLSTVLKEEGFRGWYGGLVAHLTRQIPNTAIILVVYELVVYSLNKL</sequence>
<dbReference type="EMBL" id="JAIZAY010000021">
    <property type="protein sequence ID" value="KAJ8021202.1"/>
    <property type="molecule type" value="Genomic_DNA"/>
</dbReference>
<evidence type="ECO:0000256" key="8">
    <source>
        <dbReference type="ARBA" id="ARBA00023128"/>
    </source>
</evidence>
<proteinExistence type="inferred from homology"/>
<evidence type="ECO:0000313" key="13">
    <source>
        <dbReference type="Proteomes" id="UP001152320"/>
    </source>
</evidence>
<dbReference type="OrthoDB" id="269120at2759"/>
<keyword evidence="6" id="KW-0999">Mitochondrion inner membrane</keyword>
<dbReference type="Proteomes" id="UP001152320">
    <property type="component" value="Chromosome 21"/>
</dbReference>
<keyword evidence="5" id="KW-0677">Repeat</keyword>
<evidence type="ECO:0000256" key="10">
    <source>
        <dbReference type="PROSITE-ProRule" id="PRU00282"/>
    </source>
</evidence>
<dbReference type="PROSITE" id="PS50920">
    <property type="entry name" value="SOLCAR"/>
    <property type="match status" value="3"/>
</dbReference>
<feature type="repeat" description="Solcar" evidence="10">
    <location>
        <begin position="120"/>
        <end position="206"/>
    </location>
</feature>
<dbReference type="AlphaFoldDB" id="A0A9Q0YE85"/>
<dbReference type="PANTHER" id="PTHR45829:SF4">
    <property type="entry name" value="MITOCHONDRIAL CARRIER PROTEIN RIM2"/>
    <property type="match status" value="1"/>
</dbReference>
<dbReference type="InterPro" id="IPR002067">
    <property type="entry name" value="MCP"/>
</dbReference>
<keyword evidence="7" id="KW-1133">Transmembrane helix</keyword>
<dbReference type="GO" id="GO:0005743">
    <property type="term" value="C:mitochondrial inner membrane"/>
    <property type="evidence" value="ECO:0007669"/>
    <property type="project" value="UniProtKB-SubCell"/>
</dbReference>
<comment type="caution">
    <text evidence="12">The sequence shown here is derived from an EMBL/GenBank/DDBJ whole genome shotgun (WGS) entry which is preliminary data.</text>
</comment>
<keyword evidence="3 11" id="KW-0813">Transport</keyword>
<gene>
    <name evidence="12" type="ORF">HOLleu_38332</name>
</gene>
<keyword evidence="9 10" id="KW-0472">Membrane</keyword>
<dbReference type="InterPro" id="IPR023395">
    <property type="entry name" value="MCP_dom_sf"/>
</dbReference>
<dbReference type="SUPFAM" id="SSF103506">
    <property type="entry name" value="Mitochondrial carrier"/>
    <property type="match status" value="1"/>
</dbReference>
<evidence type="ECO:0000256" key="3">
    <source>
        <dbReference type="ARBA" id="ARBA00022448"/>
    </source>
</evidence>
<evidence type="ECO:0000256" key="9">
    <source>
        <dbReference type="ARBA" id="ARBA00023136"/>
    </source>
</evidence>
<evidence type="ECO:0000256" key="11">
    <source>
        <dbReference type="RuleBase" id="RU000488"/>
    </source>
</evidence>
<dbReference type="GO" id="GO:0015218">
    <property type="term" value="F:pyrimidine nucleotide transmembrane transporter activity"/>
    <property type="evidence" value="ECO:0007669"/>
    <property type="project" value="InterPro"/>
</dbReference>
<evidence type="ECO:0000256" key="5">
    <source>
        <dbReference type="ARBA" id="ARBA00022737"/>
    </source>
</evidence>
<feature type="repeat" description="Solcar" evidence="10">
    <location>
        <begin position="221"/>
        <end position="305"/>
    </location>
</feature>
<evidence type="ECO:0000256" key="2">
    <source>
        <dbReference type="ARBA" id="ARBA00006375"/>
    </source>
</evidence>
<keyword evidence="8" id="KW-0496">Mitochondrion</keyword>
<dbReference type="InterPro" id="IPR049562">
    <property type="entry name" value="SLC25A33/36-like"/>
</dbReference>
<dbReference type="PRINTS" id="PR00926">
    <property type="entry name" value="MITOCARRIER"/>
</dbReference>
<protein>
    <submittedName>
        <fullName evidence="12">Solute carrier family 25 member 36</fullName>
    </submittedName>
</protein>
<evidence type="ECO:0000256" key="4">
    <source>
        <dbReference type="ARBA" id="ARBA00022692"/>
    </source>
</evidence>
<keyword evidence="13" id="KW-1185">Reference proteome</keyword>
<dbReference type="PANTHER" id="PTHR45829">
    <property type="entry name" value="MITOCHONDRIAL CARRIER PROTEIN RIM2"/>
    <property type="match status" value="1"/>
</dbReference>
<accession>A0A9Q0YE85</accession>
<reference evidence="12" key="1">
    <citation type="submission" date="2021-10" db="EMBL/GenBank/DDBJ databases">
        <title>Tropical sea cucumber genome reveals ecological adaptation and Cuvierian tubules defense mechanism.</title>
        <authorList>
            <person name="Chen T."/>
        </authorList>
    </citation>
    <scope>NUCLEOTIDE SEQUENCE</scope>
    <source>
        <strain evidence="12">Nanhai2018</strain>
        <tissue evidence="12">Muscle</tissue>
    </source>
</reference>
<dbReference type="Gene3D" id="1.50.40.10">
    <property type="entry name" value="Mitochondrial carrier domain"/>
    <property type="match status" value="1"/>
</dbReference>
<evidence type="ECO:0000256" key="7">
    <source>
        <dbReference type="ARBA" id="ARBA00022989"/>
    </source>
</evidence>